<protein>
    <submittedName>
        <fullName evidence="1">Uncharacterized protein</fullName>
    </submittedName>
</protein>
<sequence length="100" mass="11229">MESPQRVPRLFPSPSPPTPLQISISFTFSHSPRSIVALSVSLDRPTPFCKVPIEEYGLESFERRRLGGCLHKTLNFLRRSRTAQQPLTAGTVSYKGTQRS</sequence>
<evidence type="ECO:0000313" key="1">
    <source>
        <dbReference type="EMBL" id="KJA18997.1"/>
    </source>
</evidence>
<organism evidence="1 2">
    <name type="scientific">Hypholoma sublateritium (strain FD-334 SS-4)</name>
    <dbReference type="NCBI Taxonomy" id="945553"/>
    <lineage>
        <taxon>Eukaryota</taxon>
        <taxon>Fungi</taxon>
        <taxon>Dikarya</taxon>
        <taxon>Basidiomycota</taxon>
        <taxon>Agaricomycotina</taxon>
        <taxon>Agaricomycetes</taxon>
        <taxon>Agaricomycetidae</taxon>
        <taxon>Agaricales</taxon>
        <taxon>Agaricineae</taxon>
        <taxon>Strophariaceae</taxon>
        <taxon>Hypholoma</taxon>
    </lineage>
</organism>
<dbReference type="AlphaFoldDB" id="A0A0D2KWI6"/>
<dbReference type="EMBL" id="KN817582">
    <property type="protein sequence ID" value="KJA18997.1"/>
    <property type="molecule type" value="Genomic_DNA"/>
</dbReference>
<proteinExistence type="predicted"/>
<gene>
    <name evidence="1" type="ORF">HYPSUDRAFT_44673</name>
</gene>
<accession>A0A0D2KWI6</accession>
<dbReference type="Proteomes" id="UP000054270">
    <property type="component" value="Unassembled WGS sequence"/>
</dbReference>
<name>A0A0D2KWI6_HYPSF</name>
<evidence type="ECO:0000313" key="2">
    <source>
        <dbReference type="Proteomes" id="UP000054270"/>
    </source>
</evidence>
<reference evidence="2" key="1">
    <citation type="submission" date="2014-04" db="EMBL/GenBank/DDBJ databases">
        <title>Evolutionary Origins and Diversification of the Mycorrhizal Mutualists.</title>
        <authorList>
            <consortium name="DOE Joint Genome Institute"/>
            <consortium name="Mycorrhizal Genomics Consortium"/>
            <person name="Kohler A."/>
            <person name="Kuo A."/>
            <person name="Nagy L.G."/>
            <person name="Floudas D."/>
            <person name="Copeland A."/>
            <person name="Barry K.W."/>
            <person name="Cichocki N."/>
            <person name="Veneault-Fourrey C."/>
            <person name="LaButti K."/>
            <person name="Lindquist E.A."/>
            <person name="Lipzen A."/>
            <person name="Lundell T."/>
            <person name="Morin E."/>
            <person name="Murat C."/>
            <person name="Riley R."/>
            <person name="Ohm R."/>
            <person name="Sun H."/>
            <person name="Tunlid A."/>
            <person name="Henrissat B."/>
            <person name="Grigoriev I.V."/>
            <person name="Hibbett D.S."/>
            <person name="Martin F."/>
        </authorList>
    </citation>
    <scope>NUCLEOTIDE SEQUENCE [LARGE SCALE GENOMIC DNA]</scope>
    <source>
        <strain evidence="2">FD-334 SS-4</strain>
    </source>
</reference>
<keyword evidence="2" id="KW-1185">Reference proteome</keyword>